<dbReference type="Proteomes" id="UP001163104">
    <property type="component" value="Chromosome"/>
</dbReference>
<protein>
    <submittedName>
        <fullName evidence="1">Uncharacterized protein</fullName>
    </submittedName>
</protein>
<reference evidence="1" key="1">
    <citation type="submission" date="2022-10" db="EMBL/GenBank/DDBJ databases">
        <title>Mechanism of multi-heavy metal repair in Cytobacillus Firmus M7.</title>
        <authorList>
            <person name="Li X."/>
            <person name="Yu C."/>
        </authorList>
    </citation>
    <scope>NUCLEOTIDE SEQUENCE</scope>
    <source>
        <strain evidence="1">M7</strain>
    </source>
</reference>
<gene>
    <name evidence="1" type="ORF">OD459_23250</name>
</gene>
<name>A0AA46PQS7_CYTFI</name>
<dbReference type="SUPFAM" id="SSF49842">
    <property type="entry name" value="TNF-like"/>
    <property type="match status" value="1"/>
</dbReference>
<evidence type="ECO:0000313" key="1">
    <source>
        <dbReference type="EMBL" id="UYG95067.1"/>
    </source>
</evidence>
<dbReference type="RefSeq" id="WP_227887993.1">
    <property type="nucleotide sequence ID" value="NZ_CP107027.1"/>
</dbReference>
<dbReference type="EMBL" id="CP107027">
    <property type="protein sequence ID" value="UYG95067.1"/>
    <property type="molecule type" value="Genomic_DNA"/>
</dbReference>
<dbReference type="InterPro" id="IPR008983">
    <property type="entry name" value="Tumour_necrosis_fac-like_dom"/>
</dbReference>
<proteinExistence type="predicted"/>
<evidence type="ECO:0000313" key="2">
    <source>
        <dbReference type="Proteomes" id="UP001163104"/>
    </source>
</evidence>
<accession>A0AA46PQS7</accession>
<sequence>MLSFYSQDHYCSGKEEYSKAPGKIYITNDFIPQFFDQNTSIPSTVNLNSAKGKSHFHFDPMNNTITVKERGFYFLQFSVQVFAAAGQANLPLKFELQRNGGTLINSQTSFNNNNFDVDYATSTLLLEELEKGDMIRLVLSGPSPFPQGRVTRLDFASVTIFEA</sequence>
<dbReference type="Gene3D" id="2.60.120.40">
    <property type="match status" value="1"/>
</dbReference>
<organism evidence="1 2">
    <name type="scientific">Cytobacillus firmus</name>
    <name type="common">Bacillus firmus</name>
    <dbReference type="NCBI Taxonomy" id="1399"/>
    <lineage>
        <taxon>Bacteria</taxon>
        <taxon>Bacillati</taxon>
        <taxon>Bacillota</taxon>
        <taxon>Bacilli</taxon>
        <taxon>Bacillales</taxon>
        <taxon>Bacillaceae</taxon>
        <taxon>Cytobacillus</taxon>
    </lineage>
</organism>
<dbReference type="AlphaFoldDB" id="A0AA46PQS7"/>